<protein>
    <submittedName>
        <fullName evidence="3">Retrovirus-related Pol polyprotein from transposon 17.6</fullName>
    </submittedName>
</protein>
<dbReference type="AlphaFoldDB" id="A0A5B6WHZ9"/>
<keyword evidence="1" id="KW-0812">Transmembrane</keyword>
<feature type="domain" description="Reverse transcriptase/retrotransposon-derived protein RNase H-like" evidence="2">
    <location>
        <begin position="140"/>
        <end position="180"/>
    </location>
</feature>
<dbReference type="PANTHER" id="PTHR33064:SF37">
    <property type="entry name" value="RIBONUCLEASE H"/>
    <property type="match status" value="1"/>
</dbReference>
<keyword evidence="1" id="KW-0472">Membrane</keyword>
<accession>A0A5B6WHZ9</accession>
<dbReference type="PANTHER" id="PTHR33064">
    <property type="entry name" value="POL PROTEIN"/>
    <property type="match status" value="1"/>
</dbReference>
<sequence>MPFGLTNALSRFQALMNAIFKTLLRRLVLVFFMTLWCILLHLRHLRKVFQIMRQHQLFAKHSKCSFGTNQVEYFGHMITKGIVLMDHTKVECVANFPMPTCIKELRGFLGFSGYYKFFIRNYGILARPLTNLLKKKSWFWDDQATKAFHKLKEALCTTPVLILLNFNLELFVDTNASSFVRELSSSKEDNWWPFSAKV</sequence>
<reference evidence="4" key="1">
    <citation type="journal article" date="2019" name="Plant Biotechnol. J.">
        <title>Genome sequencing of the Australian wild diploid species Gossypium australe highlights disease resistance and delayed gland morphogenesis.</title>
        <authorList>
            <person name="Cai Y."/>
            <person name="Cai X."/>
            <person name="Wang Q."/>
            <person name="Wang P."/>
            <person name="Zhang Y."/>
            <person name="Cai C."/>
            <person name="Xu Y."/>
            <person name="Wang K."/>
            <person name="Zhou Z."/>
            <person name="Wang C."/>
            <person name="Geng S."/>
            <person name="Li B."/>
            <person name="Dong Q."/>
            <person name="Hou Y."/>
            <person name="Wang H."/>
            <person name="Ai P."/>
            <person name="Liu Z."/>
            <person name="Yi F."/>
            <person name="Sun M."/>
            <person name="An G."/>
            <person name="Cheng J."/>
            <person name="Zhang Y."/>
            <person name="Shi Q."/>
            <person name="Xie Y."/>
            <person name="Shi X."/>
            <person name="Chang Y."/>
            <person name="Huang F."/>
            <person name="Chen Y."/>
            <person name="Hong S."/>
            <person name="Mi L."/>
            <person name="Sun Q."/>
            <person name="Zhang L."/>
            <person name="Zhou B."/>
            <person name="Peng R."/>
            <person name="Zhang X."/>
            <person name="Liu F."/>
        </authorList>
    </citation>
    <scope>NUCLEOTIDE SEQUENCE [LARGE SCALE GENOMIC DNA]</scope>
    <source>
        <strain evidence="4">cv. PA1801</strain>
    </source>
</reference>
<dbReference type="Pfam" id="PF17919">
    <property type="entry name" value="RT_RNaseH_2"/>
    <property type="match status" value="1"/>
</dbReference>
<evidence type="ECO:0000313" key="3">
    <source>
        <dbReference type="EMBL" id="KAA3481310.1"/>
    </source>
</evidence>
<organism evidence="3 4">
    <name type="scientific">Gossypium australe</name>
    <dbReference type="NCBI Taxonomy" id="47621"/>
    <lineage>
        <taxon>Eukaryota</taxon>
        <taxon>Viridiplantae</taxon>
        <taxon>Streptophyta</taxon>
        <taxon>Embryophyta</taxon>
        <taxon>Tracheophyta</taxon>
        <taxon>Spermatophyta</taxon>
        <taxon>Magnoliopsida</taxon>
        <taxon>eudicotyledons</taxon>
        <taxon>Gunneridae</taxon>
        <taxon>Pentapetalae</taxon>
        <taxon>rosids</taxon>
        <taxon>malvids</taxon>
        <taxon>Malvales</taxon>
        <taxon>Malvaceae</taxon>
        <taxon>Malvoideae</taxon>
        <taxon>Gossypium</taxon>
    </lineage>
</organism>
<comment type="caution">
    <text evidence="3">The sequence shown here is derived from an EMBL/GenBank/DDBJ whole genome shotgun (WGS) entry which is preliminary data.</text>
</comment>
<dbReference type="SUPFAM" id="SSF56672">
    <property type="entry name" value="DNA/RNA polymerases"/>
    <property type="match status" value="1"/>
</dbReference>
<name>A0A5B6WHZ9_9ROSI</name>
<proteinExistence type="predicted"/>
<dbReference type="OrthoDB" id="1002013at2759"/>
<dbReference type="EMBL" id="SMMG02000003">
    <property type="protein sequence ID" value="KAA3481310.1"/>
    <property type="molecule type" value="Genomic_DNA"/>
</dbReference>
<evidence type="ECO:0000313" key="4">
    <source>
        <dbReference type="Proteomes" id="UP000325315"/>
    </source>
</evidence>
<evidence type="ECO:0000259" key="2">
    <source>
        <dbReference type="Pfam" id="PF17919"/>
    </source>
</evidence>
<dbReference type="InterPro" id="IPR043128">
    <property type="entry name" value="Rev_trsase/Diguanyl_cyclase"/>
</dbReference>
<dbReference type="Gene3D" id="3.30.70.270">
    <property type="match status" value="2"/>
</dbReference>
<dbReference type="InterPro" id="IPR051320">
    <property type="entry name" value="Viral_Replic_Matur_Polypro"/>
</dbReference>
<dbReference type="Proteomes" id="UP000325315">
    <property type="component" value="Unassembled WGS sequence"/>
</dbReference>
<evidence type="ECO:0000256" key="1">
    <source>
        <dbReference type="SAM" id="Phobius"/>
    </source>
</evidence>
<feature type="transmembrane region" description="Helical" evidence="1">
    <location>
        <begin position="23"/>
        <end position="42"/>
    </location>
</feature>
<gene>
    <name evidence="3" type="ORF">EPI10_021682</name>
</gene>
<dbReference type="InterPro" id="IPR043502">
    <property type="entry name" value="DNA/RNA_pol_sf"/>
</dbReference>
<dbReference type="InterPro" id="IPR041577">
    <property type="entry name" value="RT_RNaseH_2"/>
</dbReference>
<dbReference type="FunFam" id="3.30.70.270:FF:000020">
    <property type="entry name" value="Transposon Tf2-6 polyprotein-like Protein"/>
    <property type="match status" value="1"/>
</dbReference>
<keyword evidence="4" id="KW-1185">Reference proteome</keyword>
<keyword evidence="1" id="KW-1133">Transmembrane helix</keyword>